<evidence type="ECO:0000313" key="2">
    <source>
        <dbReference type="EMBL" id="CAF4962392.1"/>
    </source>
</evidence>
<accession>A0A8S3D2Z3</accession>
<name>A0A8S3D2Z3_9BILA</name>
<dbReference type="EMBL" id="CAJOBJ010193755">
    <property type="protein sequence ID" value="CAF4962392.1"/>
    <property type="molecule type" value="Genomic_DNA"/>
</dbReference>
<feature type="region of interest" description="Disordered" evidence="1">
    <location>
        <begin position="36"/>
        <end position="56"/>
    </location>
</feature>
<comment type="caution">
    <text evidence="2">The sequence shown here is derived from an EMBL/GenBank/DDBJ whole genome shotgun (WGS) entry which is preliminary data.</text>
</comment>
<proteinExistence type="predicted"/>
<evidence type="ECO:0000256" key="1">
    <source>
        <dbReference type="SAM" id="MobiDB-lite"/>
    </source>
</evidence>
<reference evidence="2" key="1">
    <citation type="submission" date="2021-02" db="EMBL/GenBank/DDBJ databases">
        <authorList>
            <person name="Nowell W R."/>
        </authorList>
    </citation>
    <scope>NUCLEOTIDE SEQUENCE</scope>
</reference>
<feature type="non-terminal residue" evidence="2">
    <location>
        <position position="1"/>
    </location>
</feature>
<dbReference type="AlphaFoldDB" id="A0A8S3D2Z3"/>
<sequence length="56" mass="6137">AAANHAQRRADADDDEIISRLAPENSRIAKLRAAKRQRQGVGDTVVAPLSQIDERD</sequence>
<organism evidence="2 3">
    <name type="scientific">Rotaria magnacalcarata</name>
    <dbReference type="NCBI Taxonomy" id="392030"/>
    <lineage>
        <taxon>Eukaryota</taxon>
        <taxon>Metazoa</taxon>
        <taxon>Spiralia</taxon>
        <taxon>Gnathifera</taxon>
        <taxon>Rotifera</taxon>
        <taxon>Eurotatoria</taxon>
        <taxon>Bdelloidea</taxon>
        <taxon>Philodinida</taxon>
        <taxon>Philodinidae</taxon>
        <taxon>Rotaria</taxon>
    </lineage>
</organism>
<dbReference type="Proteomes" id="UP000681720">
    <property type="component" value="Unassembled WGS sequence"/>
</dbReference>
<protein>
    <submittedName>
        <fullName evidence="2">Uncharacterized protein</fullName>
    </submittedName>
</protein>
<evidence type="ECO:0000313" key="3">
    <source>
        <dbReference type="Proteomes" id="UP000681720"/>
    </source>
</evidence>
<gene>
    <name evidence="2" type="ORF">GIL414_LOCUS54930</name>
</gene>